<accession>A0A937ULD9</accession>
<protein>
    <submittedName>
        <fullName evidence="4">SDR family NAD(P)-dependent oxidoreductase</fullName>
    </submittedName>
</protein>
<comment type="similarity">
    <text evidence="1">Belongs to the short-chain dehydrogenases/reductases (SDR) family.</text>
</comment>
<dbReference type="SUPFAM" id="SSF51735">
    <property type="entry name" value="NAD(P)-binding Rossmann-fold domains"/>
    <property type="match status" value="1"/>
</dbReference>
<dbReference type="Gene3D" id="3.40.50.720">
    <property type="entry name" value="NAD(P)-binding Rossmann-like Domain"/>
    <property type="match status" value="1"/>
</dbReference>
<evidence type="ECO:0000256" key="2">
    <source>
        <dbReference type="ARBA" id="ARBA00023002"/>
    </source>
</evidence>
<dbReference type="GO" id="GO:0016491">
    <property type="term" value="F:oxidoreductase activity"/>
    <property type="evidence" value="ECO:0007669"/>
    <property type="project" value="UniProtKB-KW"/>
</dbReference>
<reference evidence="4" key="1">
    <citation type="submission" date="2020-12" db="EMBL/GenBank/DDBJ databases">
        <title>Genomic characterization of non-nitrogen-fixing Frankia strains.</title>
        <authorList>
            <person name="Carlos-Shanley C."/>
            <person name="Guerra T."/>
            <person name="Hahn D."/>
        </authorList>
    </citation>
    <scope>NUCLEOTIDE SEQUENCE</scope>
    <source>
        <strain evidence="4">CN6</strain>
    </source>
</reference>
<dbReference type="AlphaFoldDB" id="A0A937ULD9"/>
<organism evidence="4 5">
    <name type="scientific">Frankia nepalensis</name>
    <dbReference type="NCBI Taxonomy" id="1836974"/>
    <lineage>
        <taxon>Bacteria</taxon>
        <taxon>Bacillati</taxon>
        <taxon>Actinomycetota</taxon>
        <taxon>Actinomycetes</taxon>
        <taxon>Frankiales</taxon>
        <taxon>Frankiaceae</taxon>
        <taxon>Frankia</taxon>
    </lineage>
</organism>
<name>A0A937ULD9_9ACTN</name>
<comment type="caution">
    <text evidence="4">The sequence shown here is derived from an EMBL/GenBank/DDBJ whole genome shotgun (WGS) entry which is preliminary data.</text>
</comment>
<sequence length="274" mass="28334">MSFVDRYGPWAVVAGASEGVGASAARLLGERGINIVLVSRRAEALREVAESVPSATRTVALDLSLPDAAGRLAHATADLDVGLLIYNAGADPNPSAFLDQPVENAQSLVARNCVTVLGAAHHFAGLMVKRGSGGLVLVSSGAAWAGGAHLAAYGASKAFDLILAESLWAELGPQGVDVLAMVLGRTDTPAYRRVLAGREIDGLADPDDVARDMLDNLANGPTFPPDPSPLGALPRRQAVELMSRGAASGPAAAARRTGLPAVDVDPRRRQVRWA</sequence>
<feature type="region of interest" description="Disordered" evidence="3">
    <location>
        <begin position="244"/>
        <end position="274"/>
    </location>
</feature>
<evidence type="ECO:0000256" key="1">
    <source>
        <dbReference type="ARBA" id="ARBA00006484"/>
    </source>
</evidence>
<dbReference type="PANTHER" id="PTHR43899">
    <property type="entry name" value="RH59310P"/>
    <property type="match status" value="1"/>
</dbReference>
<proteinExistence type="inferred from homology"/>
<feature type="non-terminal residue" evidence="4">
    <location>
        <position position="274"/>
    </location>
</feature>
<dbReference type="InterPro" id="IPR036291">
    <property type="entry name" value="NAD(P)-bd_dom_sf"/>
</dbReference>
<dbReference type="InterPro" id="IPR051019">
    <property type="entry name" value="VLCFA-Steroid_DH"/>
</dbReference>
<dbReference type="InterPro" id="IPR002347">
    <property type="entry name" value="SDR_fam"/>
</dbReference>
<evidence type="ECO:0000256" key="3">
    <source>
        <dbReference type="SAM" id="MobiDB-lite"/>
    </source>
</evidence>
<feature type="compositionally biased region" description="Low complexity" evidence="3">
    <location>
        <begin position="244"/>
        <end position="256"/>
    </location>
</feature>
<keyword evidence="5" id="KW-1185">Reference proteome</keyword>
<dbReference type="RefSeq" id="WP_203031636.1">
    <property type="nucleotide sequence ID" value="NZ_JAEACQ010000025.1"/>
</dbReference>
<dbReference type="Proteomes" id="UP000604475">
    <property type="component" value="Unassembled WGS sequence"/>
</dbReference>
<dbReference type="EMBL" id="JAEACQ010000025">
    <property type="protein sequence ID" value="MBL7625697.1"/>
    <property type="molecule type" value="Genomic_DNA"/>
</dbReference>
<evidence type="ECO:0000313" key="5">
    <source>
        <dbReference type="Proteomes" id="UP000604475"/>
    </source>
</evidence>
<dbReference type="PANTHER" id="PTHR43899:SF13">
    <property type="entry name" value="RH59310P"/>
    <property type="match status" value="1"/>
</dbReference>
<dbReference type="Pfam" id="PF00106">
    <property type="entry name" value="adh_short"/>
    <property type="match status" value="1"/>
</dbReference>
<dbReference type="PRINTS" id="PR00081">
    <property type="entry name" value="GDHRDH"/>
</dbReference>
<keyword evidence="2" id="KW-0560">Oxidoreductase</keyword>
<gene>
    <name evidence="4" type="ORF">I7412_00570</name>
</gene>
<evidence type="ECO:0000313" key="4">
    <source>
        <dbReference type="EMBL" id="MBL7625697.1"/>
    </source>
</evidence>